<dbReference type="KEGG" id="dca:Desca_2441"/>
<dbReference type="HOGENOM" id="CLU_024867_1_0_9"/>
<proteinExistence type="inferred from homology"/>
<evidence type="ECO:0000256" key="7">
    <source>
        <dbReference type="ARBA" id="ARBA00022989"/>
    </source>
</evidence>
<evidence type="ECO:0000313" key="11">
    <source>
        <dbReference type="Proteomes" id="UP000009226"/>
    </source>
</evidence>
<keyword evidence="3 9" id="KW-0813">Transport</keyword>
<dbReference type="Proteomes" id="UP000009226">
    <property type="component" value="Chromosome"/>
</dbReference>
<organism evidence="10 11">
    <name type="scientific">Desulfotomaculum nigrificans (strain DSM 14880 / VKM B-2319 / CO-1-SRB)</name>
    <name type="common">Desulfotomaculum carboxydivorans</name>
    <dbReference type="NCBI Taxonomy" id="868595"/>
    <lineage>
        <taxon>Bacteria</taxon>
        <taxon>Bacillati</taxon>
        <taxon>Bacillota</taxon>
        <taxon>Clostridia</taxon>
        <taxon>Eubacteriales</taxon>
        <taxon>Desulfotomaculaceae</taxon>
        <taxon>Desulfotomaculum</taxon>
    </lineage>
</organism>
<dbReference type="RefSeq" id="WP_013810741.1">
    <property type="nucleotide sequence ID" value="NC_015565.1"/>
</dbReference>
<evidence type="ECO:0000313" key="10">
    <source>
        <dbReference type="EMBL" id="AEF95269.1"/>
    </source>
</evidence>
<feature type="transmembrane region" description="Helical" evidence="9">
    <location>
        <begin position="209"/>
        <end position="227"/>
    </location>
</feature>
<accession>F6B492</accession>
<evidence type="ECO:0000256" key="4">
    <source>
        <dbReference type="ARBA" id="ARBA00022475"/>
    </source>
</evidence>
<dbReference type="InterPro" id="IPR001463">
    <property type="entry name" value="Na/Ala_symport"/>
</dbReference>
<dbReference type="AlphaFoldDB" id="F6B492"/>
<feature type="transmembrane region" description="Helical" evidence="9">
    <location>
        <begin position="414"/>
        <end position="435"/>
    </location>
</feature>
<feature type="transmembrane region" description="Helical" evidence="9">
    <location>
        <begin position="143"/>
        <end position="163"/>
    </location>
</feature>
<comment type="similarity">
    <text evidence="2 9">Belongs to the alanine or glycine:cation symporter (AGCS) (TC 2.A.25) family.</text>
</comment>
<keyword evidence="7 9" id="KW-1133">Transmembrane helix</keyword>
<dbReference type="NCBIfam" id="TIGR00835">
    <property type="entry name" value="agcS"/>
    <property type="match status" value="1"/>
</dbReference>
<name>F6B492_DESCC</name>
<keyword evidence="11" id="KW-1185">Reference proteome</keyword>
<dbReference type="GO" id="GO:0005886">
    <property type="term" value="C:plasma membrane"/>
    <property type="evidence" value="ECO:0007669"/>
    <property type="project" value="UniProtKB-SubCell"/>
</dbReference>
<reference evidence="10 11" key="1">
    <citation type="submission" date="2011-05" db="EMBL/GenBank/DDBJ databases">
        <title>Complete sequence of Desulfotomaculum carboxydivorans CO-1-SRB.</title>
        <authorList>
            <consortium name="US DOE Joint Genome Institute"/>
            <person name="Lucas S."/>
            <person name="Han J."/>
            <person name="Lapidus A."/>
            <person name="Cheng J.-F."/>
            <person name="Goodwin L."/>
            <person name="Pitluck S."/>
            <person name="Peters L."/>
            <person name="Mikhailova N."/>
            <person name="Lu M."/>
            <person name="Han C."/>
            <person name="Tapia R."/>
            <person name="Land M."/>
            <person name="Hauser L."/>
            <person name="Kyrpides N."/>
            <person name="Ivanova N."/>
            <person name="Pagani I."/>
            <person name="Stams A."/>
            <person name="Plugge C."/>
            <person name="Muyzer G."/>
            <person name="Kuever J."/>
            <person name="Parshina S."/>
            <person name="Ivanova A."/>
            <person name="Nazina T."/>
            <person name="Woyke T."/>
        </authorList>
    </citation>
    <scope>NUCLEOTIDE SEQUENCE [LARGE SCALE GENOMIC DNA]</scope>
    <source>
        <strain evidence="11">DSM 14880 / VKM B-2319 / CO-1-SRB</strain>
    </source>
</reference>
<evidence type="ECO:0000256" key="5">
    <source>
        <dbReference type="ARBA" id="ARBA00022692"/>
    </source>
</evidence>
<sequence length="465" mass="49794">MEAFHEFVKWIDGYLWGPPMLVLLFGTHLFLTFRTRFIQKYIFKAIKLSVTKDRSAEGDVSQFGALTTAMAATIGTGNIVGVATAVALGGPGAVLWCWLTGVFGIATKYSEALLSVKYRVKTSDGTMLGGPMYALENGLGQKWLAVLFCIFTSIAAFGIGNTVQANSISSMVKETFNISPYITGIIMAILTGIVILGGVKSIARVCEKLVPFMAIFYVLGCIVILVMNAKYVGPAIALIVKHAFTPQAAGGGFAGATVMMVARYGIARGLFSNESGLGSAPIVAAAAQTRNPVRQALVSSTGTFWDTVVVCAMTGLVLVSSMLENPAAVQGLQGAALTKVAFEQIPIIGPIVLTVGLLTFVFSTILGWSYYGERAIEYLFGKAAIKPYRIVWVISVFLGSVMTLPLVWDLADAMNAMMAIPNLISLLLLSGVIVAETRKYLWEGSLDEVSNEPIRLYGERKQVSI</sequence>
<keyword evidence="5 9" id="KW-0812">Transmembrane</keyword>
<evidence type="ECO:0000256" key="1">
    <source>
        <dbReference type="ARBA" id="ARBA00004651"/>
    </source>
</evidence>
<dbReference type="Gene3D" id="1.20.1740.10">
    <property type="entry name" value="Amino acid/polyamine transporter I"/>
    <property type="match status" value="1"/>
</dbReference>
<feature type="transmembrane region" description="Helical" evidence="9">
    <location>
        <begin position="304"/>
        <end position="323"/>
    </location>
</feature>
<evidence type="ECO:0000256" key="9">
    <source>
        <dbReference type="RuleBase" id="RU363064"/>
    </source>
</evidence>
<feature type="transmembrane region" description="Helical" evidence="9">
    <location>
        <begin position="247"/>
        <end position="266"/>
    </location>
</feature>
<evidence type="ECO:0000256" key="2">
    <source>
        <dbReference type="ARBA" id="ARBA00009261"/>
    </source>
</evidence>
<dbReference type="eggNOG" id="COG1115">
    <property type="taxonomic scope" value="Bacteria"/>
</dbReference>
<dbReference type="Pfam" id="PF01235">
    <property type="entry name" value="Na_Ala_symp"/>
    <property type="match status" value="1"/>
</dbReference>
<dbReference type="EMBL" id="CP002736">
    <property type="protein sequence ID" value="AEF95269.1"/>
    <property type="molecule type" value="Genomic_DNA"/>
</dbReference>
<protein>
    <submittedName>
        <fullName evidence="10">Amino acid carrier protein</fullName>
    </submittedName>
</protein>
<dbReference type="PANTHER" id="PTHR30330">
    <property type="entry name" value="AGSS FAMILY TRANSPORTER, SODIUM-ALANINE"/>
    <property type="match status" value="1"/>
</dbReference>
<keyword evidence="4 9" id="KW-1003">Cell membrane</keyword>
<keyword evidence="6 9" id="KW-0769">Symport</keyword>
<evidence type="ECO:0000256" key="3">
    <source>
        <dbReference type="ARBA" id="ARBA00022448"/>
    </source>
</evidence>
<feature type="transmembrane region" description="Helical" evidence="9">
    <location>
        <begin position="178"/>
        <end position="197"/>
    </location>
</feature>
<keyword evidence="8 9" id="KW-0472">Membrane</keyword>
<feature type="transmembrane region" description="Helical" evidence="9">
    <location>
        <begin position="14"/>
        <end position="33"/>
    </location>
</feature>
<dbReference type="FunFam" id="1.20.1740.10:FF:000004">
    <property type="entry name" value="Sodium:alanine symporter family protein"/>
    <property type="match status" value="1"/>
</dbReference>
<evidence type="ECO:0000256" key="6">
    <source>
        <dbReference type="ARBA" id="ARBA00022847"/>
    </source>
</evidence>
<dbReference type="GO" id="GO:0005283">
    <property type="term" value="F:amino acid:sodium symporter activity"/>
    <property type="evidence" value="ECO:0007669"/>
    <property type="project" value="InterPro"/>
</dbReference>
<evidence type="ECO:0000256" key="8">
    <source>
        <dbReference type="ARBA" id="ARBA00023136"/>
    </source>
</evidence>
<feature type="transmembrane region" description="Helical" evidence="9">
    <location>
        <begin position="390"/>
        <end position="408"/>
    </location>
</feature>
<comment type="subcellular location">
    <subcellularLocation>
        <location evidence="1 9">Cell membrane</location>
        <topology evidence="1 9">Multi-pass membrane protein</topology>
    </subcellularLocation>
</comment>
<feature type="transmembrane region" description="Helical" evidence="9">
    <location>
        <begin position="347"/>
        <end position="370"/>
    </location>
</feature>
<dbReference type="PANTHER" id="PTHR30330:SF3">
    <property type="entry name" value="TRANSCRIPTIONAL REGULATOR, LRP FAMILY"/>
    <property type="match status" value="1"/>
</dbReference>
<dbReference type="PRINTS" id="PR00175">
    <property type="entry name" value="NAALASMPORT"/>
</dbReference>
<gene>
    <name evidence="10" type="ordered locus">Desca_2441</name>
</gene>